<keyword evidence="2" id="KW-1185">Reference proteome</keyword>
<evidence type="ECO:0000313" key="1">
    <source>
        <dbReference type="EMBL" id="KZP14699.1"/>
    </source>
</evidence>
<organism evidence="1 2">
    <name type="scientific">Athelia psychrophila</name>
    <dbReference type="NCBI Taxonomy" id="1759441"/>
    <lineage>
        <taxon>Eukaryota</taxon>
        <taxon>Fungi</taxon>
        <taxon>Dikarya</taxon>
        <taxon>Basidiomycota</taxon>
        <taxon>Agaricomycotina</taxon>
        <taxon>Agaricomycetes</taxon>
        <taxon>Agaricomycetidae</taxon>
        <taxon>Atheliales</taxon>
        <taxon>Atheliaceae</taxon>
        <taxon>Athelia</taxon>
    </lineage>
</organism>
<evidence type="ECO:0000313" key="2">
    <source>
        <dbReference type="Proteomes" id="UP000076532"/>
    </source>
</evidence>
<dbReference type="EMBL" id="KV417613">
    <property type="protein sequence ID" value="KZP14699.1"/>
    <property type="molecule type" value="Genomic_DNA"/>
</dbReference>
<accession>A0A166DGX5</accession>
<gene>
    <name evidence="1" type="ORF">FIBSPDRAFT_867980</name>
</gene>
<reference evidence="1 2" key="1">
    <citation type="journal article" date="2016" name="Mol. Biol. Evol.">
        <title>Comparative Genomics of Early-Diverging Mushroom-Forming Fungi Provides Insights into the Origins of Lignocellulose Decay Capabilities.</title>
        <authorList>
            <person name="Nagy L.G."/>
            <person name="Riley R."/>
            <person name="Tritt A."/>
            <person name="Adam C."/>
            <person name="Daum C."/>
            <person name="Floudas D."/>
            <person name="Sun H."/>
            <person name="Yadav J.S."/>
            <person name="Pangilinan J."/>
            <person name="Larsson K.H."/>
            <person name="Matsuura K."/>
            <person name="Barry K."/>
            <person name="Labutti K."/>
            <person name="Kuo R."/>
            <person name="Ohm R.A."/>
            <person name="Bhattacharya S.S."/>
            <person name="Shirouzu T."/>
            <person name="Yoshinaga Y."/>
            <person name="Martin F.M."/>
            <person name="Grigoriev I.V."/>
            <person name="Hibbett D.S."/>
        </authorList>
    </citation>
    <scope>NUCLEOTIDE SEQUENCE [LARGE SCALE GENOMIC DNA]</scope>
    <source>
        <strain evidence="1 2">CBS 109695</strain>
    </source>
</reference>
<proteinExistence type="predicted"/>
<protein>
    <submittedName>
        <fullName evidence="1">Uncharacterized protein</fullName>
    </submittedName>
</protein>
<sequence length="71" mass="7906">MTQLHRPRRMLFPGCISDLLISVANHPQSSYPQQPGPVHPYTPVEIAQQQPAIHDPITPSHCSLCRPNGSR</sequence>
<dbReference type="AlphaFoldDB" id="A0A166DGX5"/>
<name>A0A166DGX5_9AGAM</name>
<dbReference type="Proteomes" id="UP000076532">
    <property type="component" value="Unassembled WGS sequence"/>
</dbReference>